<keyword evidence="1" id="KW-1133">Transmembrane helix</keyword>
<feature type="transmembrane region" description="Helical" evidence="1">
    <location>
        <begin position="74"/>
        <end position="94"/>
    </location>
</feature>
<protein>
    <submittedName>
        <fullName evidence="2">Uncharacterized protein</fullName>
    </submittedName>
</protein>
<gene>
    <name evidence="2" type="ORF">ACFOWZ_11525</name>
</gene>
<comment type="caution">
    <text evidence="2">The sequence shown here is derived from an EMBL/GenBank/DDBJ whole genome shotgun (WGS) entry which is preliminary data.</text>
</comment>
<reference evidence="3" key="1">
    <citation type="journal article" date="2019" name="Int. J. Syst. Evol. Microbiol.">
        <title>The Global Catalogue of Microorganisms (GCM) 10K type strain sequencing project: providing services to taxonomists for standard genome sequencing and annotation.</title>
        <authorList>
            <consortium name="The Broad Institute Genomics Platform"/>
            <consortium name="The Broad Institute Genome Sequencing Center for Infectious Disease"/>
            <person name="Wu L."/>
            <person name="Ma J."/>
        </authorList>
    </citation>
    <scope>NUCLEOTIDE SEQUENCE [LARGE SCALE GENOMIC DNA]</scope>
    <source>
        <strain evidence="3">CGMCC 4.7405</strain>
    </source>
</reference>
<keyword evidence="1" id="KW-0472">Membrane</keyword>
<feature type="transmembrane region" description="Helical" evidence="1">
    <location>
        <begin position="47"/>
        <end position="68"/>
    </location>
</feature>
<proteinExistence type="predicted"/>
<evidence type="ECO:0000313" key="2">
    <source>
        <dbReference type="EMBL" id="MFC3892106.1"/>
    </source>
</evidence>
<sequence>MKDVSQYTPWIVAIGALSLLIIWLFVRGARRRAAKATRVVTRMGGNFGRALVATVVIGGMQWLVLAHTTDPRTWAAVLGFPALFAAAQLVRMFASTHEVAAKSKGGHR</sequence>
<keyword evidence="3" id="KW-1185">Reference proteome</keyword>
<name>A0ABV8BP56_9PSEU</name>
<feature type="transmembrane region" description="Helical" evidence="1">
    <location>
        <begin position="6"/>
        <end position="26"/>
    </location>
</feature>
<accession>A0ABV8BP56</accession>
<keyword evidence="1" id="KW-0812">Transmembrane</keyword>
<evidence type="ECO:0000256" key="1">
    <source>
        <dbReference type="SAM" id="Phobius"/>
    </source>
</evidence>
<evidence type="ECO:0000313" key="3">
    <source>
        <dbReference type="Proteomes" id="UP001595690"/>
    </source>
</evidence>
<dbReference type="Proteomes" id="UP001595690">
    <property type="component" value="Unassembled WGS sequence"/>
</dbReference>
<dbReference type="EMBL" id="JBHRZI010000011">
    <property type="protein sequence ID" value="MFC3892106.1"/>
    <property type="molecule type" value="Genomic_DNA"/>
</dbReference>
<dbReference type="RefSeq" id="WP_382371834.1">
    <property type="nucleotide sequence ID" value="NZ_JBHRZI010000011.1"/>
</dbReference>
<organism evidence="2 3">
    <name type="scientific">Lentzea rhizosphaerae</name>
    <dbReference type="NCBI Taxonomy" id="2041025"/>
    <lineage>
        <taxon>Bacteria</taxon>
        <taxon>Bacillati</taxon>
        <taxon>Actinomycetota</taxon>
        <taxon>Actinomycetes</taxon>
        <taxon>Pseudonocardiales</taxon>
        <taxon>Pseudonocardiaceae</taxon>
        <taxon>Lentzea</taxon>
    </lineage>
</organism>